<evidence type="ECO:0000256" key="2">
    <source>
        <dbReference type="ARBA" id="ARBA00022857"/>
    </source>
</evidence>
<evidence type="ECO:0000256" key="1">
    <source>
        <dbReference type="ARBA" id="ARBA00007905"/>
    </source>
</evidence>
<sequence length="314" mass="35001">MNSYRTTKALQLNSGFAIPQVALGTWKATPDDCYNAVTSALKAGYRHIDTARIYVNEDAVGEAVRDFLKESDVERSDLFITTKISPCDYRDPETAILGSLERLQLDYVDLYLMHHSLAAVSGEGLNPVDANGFRKHIPPEEFSYIDAYKLVEKFVEKGYTRSIGVCNFNVPKIVKLVESASIPPAVVQCEIHPYLPQHDLVEYCKSQGIVVEAYSPLGSTGAPLLQDPVFTQLADKYDVSPACVAISWAISRGTVPLPKSTNPDRIQSNLNIIDLDTSDVELISNIYKTFTKRYLNPPWKLDVYNSDAEFKPLQ</sequence>
<dbReference type="Pfam" id="PF00248">
    <property type="entry name" value="Aldo_ket_red"/>
    <property type="match status" value="1"/>
</dbReference>
<reference evidence="8" key="1">
    <citation type="journal article" date="2019" name="Front. Microbiol.">
        <title>An Overview of Genes From Cyberlindnera americana, a Symbiont Yeast Isolated From the Gut of the Bark Beetle Dendroctonus rhizophagus (Curculionidae: Scolytinae), Involved in the Detoxification Process Using Genome and Transcriptome Data.</title>
        <authorList>
            <person name="Soto-Robles L.V."/>
            <person name="Torres-Banda V."/>
            <person name="Rivera-Orduna F.N."/>
            <person name="Curiel-Quesada E."/>
            <person name="Hidalgo-Lara M.E."/>
            <person name="Zuniga G."/>
        </authorList>
    </citation>
    <scope>NUCLEOTIDE SEQUENCE</scope>
    <source>
        <strain evidence="8">ChDrAdgY46</strain>
    </source>
</reference>
<dbReference type="EMBL" id="MK890683">
    <property type="protein sequence ID" value="QFR37188.1"/>
    <property type="molecule type" value="Genomic_DNA"/>
</dbReference>
<feature type="domain" description="NADP-dependent oxidoreductase" evidence="7">
    <location>
        <begin position="22"/>
        <end position="287"/>
    </location>
</feature>
<dbReference type="PANTHER" id="PTHR43827:SF3">
    <property type="entry name" value="NADP-DEPENDENT OXIDOREDUCTASE DOMAIN-CONTAINING PROTEIN"/>
    <property type="match status" value="1"/>
</dbReference>
<dbReference type="InterPro" id="IPR018170">
    <property type="entry name" value="Aldo/ket_reductase_CS"/>
</dbReference>
<dbReference type="AlphaFoldDB" id="A0A5P8N8Q6"/>
<gene>
    <name evidence="8" type="ORF">g750</name>
</gene>
<dbReference type="PANTHER" id="PTHR43827">
    <property type="entry name" value="2,5-DIKETO-D-GLUCONIC ACID REDUCTASE"/>
    <property type="match status" value="1"/>
</dbReference>
<proteinExistence type="inferred from homology"/>
<dbReference type="PROSITE" id="PS00062">
    <property type="entry name" value="ALDOKETO_REDUCTASE_2"/>
    <property type="match status" value="1"/>
</dbReference>
<evidence type="ECO:0000259" key="7">
    <source>
        <dbReference type="Pfam" id="PF00248"/>
    </source>
</evidence>
<dbReference type="PROSITE" id="PS00063">
    <property type="entry name" value="ALDOKETO_REDUCTASE_3"/>
    <property type="match status" value="1"/>
</dbReference>
<evidence type="ECO:0000256" key="4">
    <source>
        <dbReference type="PIRSR" id="PIRSR000097-1"/>
    </source>
</evidence>
<dbReference type="InterPro" id="IPR036812">
    <property type="entry name" value="NAD(P)_OxRdtase_dom_sf"/>
</dbReference>
<keyword evidence="3" id="KW-0560">Oxidoreductase</keyword>
<dbReference type="SUPFAM" id="SSF51430">
    <property type="entry name" value="NAD(P)-linked oxidoreductase"/>
    <property type="match status" value="1"/>
</dbReference>
<evidence type="ECO:0000256" key="6">
    <source>
        <dbReference type="PIRSR" id="PIRSR000097-3"/>
    </source>
</evidence>
<keyword evidence="2" id="KW-0521">NADP</keyword>
<protein>
    <submittedName>
        <fullName evidence="8">Aldo-keto reductase</fullName>
    </submittedName>
</protein>
<evidence type="ECO:0000256" key="5">
    <source>
        <dbReference type="PIRSR" id="PIRSR000097-2"/>
    </source>
</evidence>
<dbReference type="FunFam" id="3.20.20.100:FF:000002">
    <property type="entry name" value="2,5-diketo-D-gluconic acid reductase A"/>
    <property type="match status" value="1"/>
</dbReference>
<name>A0A5P8N8Q6_9ASCO</name>
<accession>A0A5P8N8Q6</accession>
<dbReference type="InterPro" id="IPR023210">
    <property type="entry name" value="NADP_OxRdtase_dom"/>
</dbReference>
<dbReference type="Gene3D" id="3.20.20.100">
    <property type="entry name" value="NADP-dependent oxidoreductase domain"/>
    <property type="match status" value="1"/>
</dbReference>
<feature type="binding site" evidence="5">
    <location>
        <position position="114"/>
    </location>
    <ligand>
        <name>substrate</name>
    </ligand>
</feature>
<evidence type="ECO:0000313" key="8">
    <source>
        <dbReference type="EMBL" id="QFR37188.1"/>
    </source>
</evidence>
<evidence type="ECO:0000256" key="3">
    <source>
        <dbReference type="ARBA" id="ARBA00023002"/>
    </source>
</evidence>
<dbReference type="InterPro" id="IPR020471">
    <property type="entry name" value="AKR"/>
</dbReference>
<dbReference type="CDD" id="cd19071">
    <property type="entry name" value="AKR_AKR1-5-like"/>
    <property type="match status" value="1"/>
</dbReference>
<feature type="site" description="Lowers pKa of active site Tyr" evidence="6">
    <location>
        <position position="83"/>
    </location>
</feature>
<dbReference type="PROSITE" id="PS00798">
    <property type="entry name" value="ALDOKETO_REDUCTASE_1"/>
    <property type="match status" value="1"/>
</dbReference>
<feature type="active site" description="Proton donor" evidence="4">
    <location>
        <position position="54"/>
    </location>
</feature>
<dbReference type="PRINTS" id="PR00069">
    <property type="entry name" value="ALDKETRDTASE"/>
</dbReference>
<comment type="similarity">
    <text evidence="1">Belongs to the aldo/keto reductase family.</text>
</comment>
<dbReference type="PIRSF" id="PIRSF000097">
    <property type="entry name" value="AKR"/>
    <property type="match status" value="1"/>
</dbReference>
<organism evidence="8">
    <name type="scientific">Cyberlindnera americana</name>
    <dbReference type="NCBI Taxonomy" id="36016"/>
    <lineage>
        <taxon>Eukaryota</taxon>
        <taxon>Fungi</taxon>
        <taxon>Dikarya</taxon>
        <taxon>Ascomycota</taxon>
        <taxon>Saccharomycotina</taxon>
        <taxon>Saccharomycetes</taxon>
        <taxon>Phaffomycetales</taxon>
        <taxon>Phaffomycetaceae</taxon>
        <taxon>Cyberlindnera</taxon>
    </lineage>
</organism>
<dbReference type="GO" id="GO:0016616">
    <property type="term" value="F:oxidoreductase activity, acting on the CH-OH group of donors, NAD or NADP as acceptor"/>
    <property type="evidence" value="ECO:0007669"/>
    <property type="project" value="UniProtKB-ARBA"/>
</dbReference>